<dbReference type="EMBL" id="CAMXCT010006530">
    <property type="protein sequence ID" value="CAI4015417.1"/>
    <property type="molecule type" value="Genomic_DNA"/>
</dbReference>
<sequence length="421" mass="43583">MAAAVMQPAAWLQTDDRAALAQRIQGFGNVNPPPLEEDTASNVAKRAVRNLGDMVGEEVAMTVQDFKQKGAVGAVKDAVADAGDILIDGVSGIVGWLRGDPLEEEETKASEDAQKVLANGPRGAAYGVSQASPSGGINAVWVMPEEADPATLAELASKSGNPPYAPSNIQPYQAPGRPNAMPQMPQMPPQMPQRLPNGIEIAPYQPGGGFPAPGAGAFRPPAFGAPGAFPGAPGQAAPFVPGMFPGAPNPAGYGASASSGPKGLIERVAKGETLPGKEVAGRLAGQCVSTKVSAVQLGEFVADRVRRLYLGLDNDGDEGLLRMLQLVDAMKMHDSPIMKEAVKKIKDTVGEEFLSLKASSKHKEVAVPMLQRLSLLGAESLPDLLGEEPAATSSTVDLLGDSAPPASANASQTKTMNLLDF</sequence>
<evidence type="ECO:0000256" key="1">
    <source>
        <dbReference type="SAM" id="MobiDB-lite"/>
    </source>
</evidence>
<reference evidence="3 4" key="2">
    <citation type="submission" date="2024-05" db="EMBL/GenBank/DDBJ databases">
        <authorList>
            <person name="Chen Y."/>
            <person name="Shah S."/>
            <person name="Dougan E. K."/>
            <person name="Thang M."/>
            <person name="Chan C."/>
        </authorList>
    </citation>
    <scope>NUCLEOTIDE SEQUENCE [LARGE SCALE GENOMIC DNA]</scope>
</reference>
<proteinExistence type="predicted"/>
<comment type="caution">
    <text evidence="2">The sequence shown here is derived from an EMBL/GenBank/DDBJ whole genome shotgun (WGS) entry which is preliminary data.</text>
</comment>
<dbReference type="AlphaFoldDB" id="A0A9P1GLG5"/>
<protein>
    <submittedName>
        <fullName evidence="2">Uncharacterized protein</fullName>
    </submittedName>
</protein>
<keyword evidence="4" id="KW-1185">Reference proteome</keyword>
<feature type="compositionally biased region" description="Polar residues" evidence="1">
    <location>
        <begin position="408"/>
        <end position="421"/>
    </location>
</feature>
<name>A0A9P1GLG5_9DINO</name>
<evidence type="ECO:0000313" key="3">
    <source>
        <dbReference type="EMBL" id="CAL4802729.1"/>
    </source>
</evidence>
<organism evidence="2">
    <name type="scientific">Cladocopium goreaui</name>
    <dbReference type="NCBI Taxonomy" id="2562237"/>
    <lineage>
        <taxon>Eukaryota</taxon>
        <taxon>Sar</taxon>
        <taxon>Alveolata</taxon>
        <taxon>Dinophyceae</taxon>
        <taxon>Suessiales</taxon>
        <taxon>Symbiodiniaceae</taxon>
        <taxon>Cladocopium</taxon>
    </lineage>
</organism>
<accession>A0A9P1GLG5</accession>
<dbReference type="EMBL" id="CAMXCT030006530">
    <property type="protein sequence ID" value="CAL4802729.1"/>
    <property type="molecule type" value="Genomic_DNA"/>
</dbReference>
<dbReference type="OrthoDB" id="436480at2759"/>
<feature type="region of interest" description="Disordered" evidence="1">
    <location>
        <begin position="401"/>
        <end position="421"/>
    </location>
</feature>
<evidence type="ECO:0000313" key="2">
    <source>
        <dbReference type="EMBL" id="CAI4015417.1"/>
    </source>
</evidence>
<dbReference type="Proteomes" id="UP001152797">
    <property type="component" value="Unassembled WGS sequence"/>
</dbReference>
<reference evidence="2" key="1">
    <citation type="submission" date="2022-10" db="EMBL/GenBank/DDBJ databases">
        <authorList>
            <person name="Chen Y."/>
            <person name="Dougan E. K."/>
            <person name="Chan C."/>
            <person name="Rhodes N."/>
            <person name="Thang M."/>
        </authorList>
    </citation>
    <scope>NUCLEOTIDE SEQUENCE</scope>
</reference>
<dbReference type="EMBL" id="CAMXCT020006530">
    <property type="protein sequence ID" value="CAL1168792.1"/>
    <property type="molecule type" value="Genomic_DNA"/>
</dbReference>
<gene>
    <name evidence="2" type="ORF">C1SCF055_LOCUS40247</name>
</gene>
<evidence type="ECO:0000313" key="4">
    <source>
        <dbReference type="Proteomes" id="UP001152797"/>
    </source>
</evidence>